<proteinExistence type="predicted"/>
<comment type="caution">
    <text evidence="3">The sequence shown here is derived from an EMBL/GenBank/DDBJ whole genome shotgun (WGS) entry which is preliminary data.</text>
</comment>
<feature type="region of interest" description="Disordered" evidence="1">
    <location>
        <begin position="310"/>
        <end position="333"/>
    </location>
</feature>
<evidence type="ECO:0000256" key="2">
    <source>
        <dbReference type="SAM" id="Phobius"/>
    </source>
</evidence>
<protein>
    <recommendedName>
        <fullName evidence="5">Transmembrane protein</fullName>
    </recommendedName>
</protein>
<dbReference type="EMBL" id="AMWN01000003">
    <property type="protein sequence ID" value="EXJ90945.1"/>
    <property type="molecule type" value="Genomic_DNA"/>
</dbReference>
<keyword evidence="4" id="KW-1185">Reference proteome</keyword>
<dbReference type="AlphaFoldDB" id="W9YMQ5"/>
<evidence type="ECO:0008006" key="5">
    <source>
        <dbReference type="Google" id="ProtNLM"/>
    </source>
</evidence>
<feature type="compositionally biased region" description="Low complexity" evidence="1">
    <location>
        <begin position="428"/>
        <end position="444"/>
    </location>
</feature>
<reference evidence="3 4" key="1">
    <citation type="submission" date="2013-03" db="EMBL/GenBank/DDBJ databases">
        <title>The Genome Sequence of Capronia coronata CBS 617.96.</title>
        <authorList>
            <consortium name="The Broad Institute Genomics Platform"/>
            <person name="Cuomo C."/>
            <person name="de Hoog S."/>
            <person name="Gorbushina A."/>
            <person name="Walker B."/>
            <person name="Young S.K."/>
            <person name="Zeng Q."/>
            <person name="Gargeya S."/>
            <person name="Fitzgerald M."/>
            <person name="Haas B."/>
            <person name="Abouelleil A."/>
            <person name="Allen A.W."/>
            <person name="Alvarado L."/>
            <person name="Arachchi H.M."/>
            <person name="Berlin A.M."/>
            <person name="Chapman S.B."/>
            <person name="Gainer-Dewar J."/>
            <person name="Goldberg J."/>
            <person name="Griggs A."/>
            <person name="Gujja S."/>
            <person name="Hansen M."/>
            <person name="Howarth C."/>
            <person name="Imamovic A."/>
            <person name="Ireland A."/>
            <person name="Larimer J."/>
            <person name="McCowan C."/>
            <person name="Murphy C."/>
            <person name="Pearson M."/>
            <person name="Poon T.W."/>
            <person name="Priest M."/>
            <person name="Roberts A."/>
            <person name="Saif S."/>
            <person name="Shea T."/>
            <person name="Sisk P."/>
            <person name="Sykes S."/>
            <person name="Wortman J."/>
            <person name="Nusbaum C."/>
            <person name="Birren B."/>
        </authorList>
    </citation>
    <scope>NUCLEOTIDE SEQUENCE [LARGE SCALE GENOMIC DNA]</scope>
    <source>
        <strain evidence="3 4">CBS 617.96</strain>
    </source>
</reference>
<dbReference type="eggNOG" id="ENOG502RYBR">
    <property type="taxonomic scope" value="Eukaryota"/>
</dbReference>
<dbReference type="GeneID" id="19158938"/>
<dbReference type="HOGENOM" id="CLU_020985_1_0_1"/>
<evidence type="ECO:0000313" key="3">
    <source>
        <dbReference type="EMBL" id="EXJ90945.1"/>
    </source>
</evidence>
<dbReference type="Proteomes" id="UP000019484">
    <property type="component" value="Unassembled WGS sequence"/>
</dbReference>
<feature type="transmembrane region" description="Helical" evidence="2">
    <location>
        <begin position="6"/>
        <end position="23"/>
    </location>
</feature>
<feature type="transmembrane region" description="Helical" evidence="2">
    <location>
        <begin position="223"/>
        <end position="244"/>
    </location>
</feature>
<gene>
    <name evidence="3" type="ORF">A1O1_04052</name>
</gene>
<name>W9YMQ5_9EURO</name>
<feature type="compositionally biased region" description="Polar residues" evidence="1">
    <location>
        <begin position="445"/>
        <end position="459"/>
    </location>
</feature>
<dbReference type="OrthoDB" id="4120974at2759"/>
<keyword evidence="2" id="KW-1133">Transmembrane helix</keyword>
<evidence type="ECO:0000313" key="4">
    <source>
        <dbReference type="Proteomes" id="UP000019484"/>
    </source>
</evidence>
<dbReference type="STRING" id="1182541.W9YMQ5"/>
<feature type="transmembrane region" description="Helical" evidence="2">
    <location>
        <begin position="115"/>
        <end position="136"/>
    </location>
</feature>
<accession>W9YMQ5</accession>
<feature type="region of interest" description="Disordered" evidence="1">
    <location>
        <begin position="420"/>
        <end position="535"/>
    </location>
</feature>
<sequence length="535" mass="57011">MDVFGAFQLCSIGILAAPVTVRLSQTYFNVTGRNLIFLWTGLILAGLLSLTVEFFRSDASDCQHDESGRPISPNPKRFQYNTNCGLRCTVELGPHSPLRGGSANNIYVIPTPDKLTFGTATLLAAACCIPAILSIISMWKEILEINWETRFGKAKDDRSQEPIAGTNGATIEKMRAITGRISLFLWAVQIPLIGAAVLAILVIGERNFFSAQVSHQTEPIASIGQWAPIAGTILAVLGSLYVLLDKMLEGSKGDMTTKPCTKRCTCSAQGSSQGLLRVPSQNTVPAGATALQDSLSDGQPNNSMDKELASSAFASDQDPQNDPPPRTDAGSRRKVADALASIARYMGTPAHYRFDDSQFKNGVAGDYPWIPAEPERNINYWGIEKHCNQGREGEGSVSPMLRARSSRAGSLTGSVASGVGLKAGSMGSPQSPNSLLPSSSSNPSADATTQRVRSQTGRTMSEPEARSGSPCPPSLVTRFQERPATLQIPPRVYHSPTRENRSLPEGQASPTIVISPSSDGPAAGDATFGEPPLPP</sequence>
<keyword evidence="2" id="KW-0472">Membrane</keyword>
<feature type="transmembrane region" description="Helical" evidence="2">
    <location>
        <begin position="35"/>
        <end position="55"/>
    </location>
</feature>
<evidence type="ECO:0000256" key="1">
    <source>
        <dbReference type="SAM" id="MobiDB-lite"/>
    </source>
</evidence>
<organism evidence="3 4">
    <name type="scientific">Capronia coronata CBS 617.96</name>
    <dbReference type="NCBI Taxonomy" id="1182541"/>
    <lineage>
        <taxon>Eukaryota</taxon>
        <taxon>Fungi</taxon>
        <taxon>Dikarya</taxon>
        <taxon>Ascomycota</taxon>
        <taxon>Pezizomycotina</taxon>
        <taxon>Eurotiomycetes</taxon>
        <taxon>Chaetothyriomycetidae</taxon>
        <taxon>Chaetothyriales</taxon>
        <taxon>Herpotrichiellaceae</taxon>
        <taxon>Capronia</taxon>
    </lineage>
</organism>
<feature type="compositionally biased region" description="Polar residues" evidence="1">
    <location>
        <begin position="508"/>
        <end position="518"/>
    </location>
</feature>
<feature type="transmembrane region" description="Helical" evidence="2">
    <location>
        <begin position="183"/>
        <end position="203"/>
    </location>
</feature>
<keyword evidence="2" id="KW-0812">Transmembrane</keyword>
<dbReference type="RefSeq" id="XP_007723139.1">
    <property type="nucleotide sequence ID" value="XM_007724949.1"/>
</dbReference>